<evidence type="ECO:0008006" key="3">
    <source>
        <dbReference type="Google" id="ProtNLM"/>
    </source>
</evidence>
<sequence length="262" mass="28546">MGQHQAYAWQQKGYQEWEQAHLDGTLNTVQDRFWRPKPAEELYDLHADPDEVVNLATDPAHRATLDRLRAALDQHLLDVVDNGFIPEGSPLEGYDASRAPGAYPLARVLDLAGAAILRDPARIPAFTAGLADPNEVIRYWAATGLLILADRATPAAETLAARFAVEASPQVKVVIAESLTLLGRTSPAVSWLTDTLGNHADRRVRLQALNALTHVGAAAKPAMSALLWAATFGPDEYLRNGSRHLWHVLNGSYVPANSVFLP</sequence>
<proteinExistence type="predicted"/>
<gene>
    <name evidence="1" type="ORF">Aco03nite_074360</name>
</gene>
<dbReference type="Gene3D" id="1.25.10.10">
    <property type="entry name" value="Leucine-rich Repeat Variant"/>
    <property type="match status" value="1"/>
</dbReference>
<dbReference type="InterPro" id="IPR016024">
    <property type="entry name" value="ARM-type_fold"/>
</dbReference>
<organism evidence="1 2">
    <name type="scientific">Actinoplanes couchii</name>
    <dbReference type="NCBI Taxonomy" id="403638"/>
    <lineage>
        <taxon>Bacteria</taxon>
        <taxon>Bacillati</taxon>
        <taxon>Actinomycetota</taxon>
        <taxon>Actinomycetes</taxon>
        <taxon>Micromonosporales</taxon>
        <taxon>Micromonosporaceae</taxon>
        <taxon>Actinoplanes</taxon>
    </lineage>
</organism>
<dbReference type="EMBL" id="BOMG01000094">
    <property type="protein sequence ID" value="GID59032.1"/>
    <property type="molecule type" value="Genomic_DNA"/>
</dbReference>
<dbReference type="InterPro" id="IPR017850">
    <property type="entry name" value="Alkaline_phosphatase_core_sf"/>
</dbReference>
<dbReference type="SUPFAM" id="SSF48371">
    <property type="entry name" value="ARM repeat"/>
    <property type="match status" value="1"/>
</dbReference>
<reference evidence="1 2" key="1">
    <citation type="submission" date="2021-01" db="EMBL/GenBank/DDBJ databases">
        <title>Whole genome shotgun sequence of Actinoplanes couchii NBRC 106145.</title>
        <authorList>
            <person name="Komaki H."/>
            <person name="Tamura T."/>
        </authorList>
    </citation>
    <scope>NUCLEOTIDE SEQUENCE [LARGE SCALE GENOMIC DNA]</scope>
    <source>
        <strain evidence="1 2">NBRC 106145</strain>
    </source>
</reference>
<dbReference type="Proteomes" id="UP000612282">
    <property type="component" value="Unassembled WGS sequence"/>
</dbReference>
<accession>A0ABQ3XKR2</accession>
<protein>
    <recommendedName>
        <fullName evidence="3">Sulfatase</fullName>
    </recommendedName>
</protein>
<dbReference type="SUPFAM" id="SSF53649">
    <property type="entry name" value="Alkaline phosphatase-like"/>
    <property type="match status" value="1"/>
</dbReference>
<evidence type="ECO:0000313" key="2">
    <source>
        <dbReference type="Proteomes" id="UP000612282"/>
    </source>
</evidence>
<evidence type="ECO:0000313" key="1">
    <source>
        <dbReference type="EMBL" id="GID59032.1"/>
    </source>
</evidence>
<name>A0ABQ3XKR2_9ACTN</name>
<dbReference type="Gene3D" id="3.40.720.10">
    <property type="entry name" value="Alkaline Phosphatase, subunit A"/>
    <property type="match status" value="1"/>
</dbReference>
<dbReference type="InterPro" id="IPR011989">
    <property type="entry name" value="ARM-like"/>
</dbReference>
<comment type="caution">
    <text evidence="1">The sequence shown here is derived from an EMBL/GenBank/DDBJ whole genome shotgun (WGS) entry which is preliminary data.</text>
</comment>
<keyword evidence="2" id="KW-1185">Reference proteome</keyword>
<dbReference type="RefSeq" id="WP_203804655.1">
    <property type="nucleotide sequence ID" value="NZ_BAAAQE010000094.1"/>
</dbReference>